<dbReference type="PANTHER" id="PTHR42940">
    <property type="entry name" value="ALCOHOL DEHYDROGENASE 1-RELATED"/>
    <property type="match status" value="1"/>
</dbReference>
<dbReference type="SUPFAM" id="SSF50129">
    <property type="entry name" value="GroES-like"/>
    <property type="match status" value="1"/>
</dbReference>
<dbReference type="InterPro" id="IPR013154">
    <property type="entry name" value="ADH-like_N"/>
</dbReference>
<keyword evidence="5" id="KW-0560">Oxidoreductase</keyword>
<dbReference type="PROSITE" id="PS00059">
    <property type="entry name" value="ADH_ZINC"/>
    <property type="match status" value="1"/>
</dbReference>
<dbReference type="InterPro" id="IPR011032">
    <property type="entry name" value="GroES-like_sf"/>
</dbReference>
<keyword evidence="4" id="KW-0862">Zinc</keyword>
<keyword evidence="8" id="KW-1185">Reference proteome</keyword>
<keyword evidence="3" id="KW-0479">Metal-binding</keyword>
<name>A0ABP0C8M8_9PEZI</name>
<evidence type="ECO:0000256" key="3">
    <source>
        <dbReference type="ARBA" id="ARBA00022723"/>
    </source>
</evidence>
<evidence type="ECO:0000256" key="5">
    <source>
        <dbReference type="ARBA" id="ARBA00023002"/>
    </source>
</evidence>
<dbReference type="EMBL" id="CAWUHD010000076">
    <property type="protein sequence ID" value="CAK7228000.1"/>
    <property type="molecule type" value="Genomic_DNA"/>
</dbReference>
<evidence type="ECO:0000313" key="8">
    <source>
        <dbReference type="Proteomes" id="UP001642482"/>
    </source>
</evidence>
<dbReference type="SUPFAM" id="SSF51735">
    <property type="entry name" value="NAD(P)-binding Rossmann-fold domains"/>
    <property type="match status" value="1"/>
</dbReference>
<dbReference type="Pfam" id="PF08240">
    <property type="entry name" value="ADH_N"/>
    <property type="match status" value="1"/>
</dbReference>
<protein>
    <recommendedName>
        <fullName evidence="6">Alcohol dehydrogenase-like N-terminal domain-containing protein</fullName>
    </recommendedName>
</protein>
<dbReference type="Gene3D" id="3.90.180.10">
    <property type="entry name" value="Medium-chain alcohol dehydrogenases, catalytic domain"/>
    <property type="match status" value="1"/>
</dbReference>
<accession>A0ABP0C8M8</accession>
<comment type="cofactor">
    <cofactor evidence="1">
        <name>Zn(2+)</name>
        <dbReference type="ChEBI" id="CHEBI:29105"/>
    </cofactor>
</comment>
<evidence type="ECO:0000256" key="1">
    <source>
        <dbReference type="ARBA" id="ARBA00001947"/>
    </source>
</evidence>
<dbReference type="InterPro" id="IPR036291">
    <property type="entry name" value="NAD(P)-bd_dom_sf"/>
</dbReference>
<evidence type="ECO:0000313" key="7">
    <source>
        <dbReference type="EMBL" id="CAK7228000.1"/>
    </source>
</evidence>
<dbReference type="Gene3D" id="3.40.50.720">
    <property type="entry name" value="NAD(P)-binding Rossmann-like Domain"/>
    <property type="match status" value="1"/>
</dbReference>
<feature type="domain" description="Alcohol dehydrogenase-like N-terminal" evidence="6">
    <location>
        <begin position="4"/>
        <end position="69"/>
    </location>
</feature>
<evidence type="ECO:0000256" key="2">
    <source>
        <dbReference type="ARBA" id="ARBA00008072"/>
    </source>
</evidence>
<sequence length="138" mass="14997">MDVHVPGHEGIGSIVKLGSGVGDRRRIGQRVGVKWINETCKTCDICQKDETLCPDQHNSGRDTPGTLQEESKRRFCLDMGASHFFSFTDPEIEQGIHAITGHGGAHAIVCCAGAEAGYNQAPRLLRRGAIHLPHIKIC</sequence>
<gene>
    <name evidence="7" type="ORF">SEUCBS140593_006766</name>
</gene>
<evidence type="ECO:0000259" key="6">
    <source>
        <dbReference type="Pfam" id="PF08240"/>
    </source>
</evidence>
<comment type="caution">
    <text evidence="7">The sequence shown here is derived from an EMBL/GenBank/DDBJ whole genome shotgun (WGS) entry which is preliminary data.</text>
</comment>
<dbReference type="InterPro" id="IPR002328">
    <property type="entry name" value="ADH_Zn_CS"/>
</dbReference>
<dbReference type="PANTHER" id="PTHR42940:SF2">
    <property type="entry name" value="DEHYDROGENASE FAMILY OXIDOREDUCTASE, PUTATIVE (JCVI)-RELATED"/>
    <property type="match status" value="1"/>
</dbReference>
<organism evidence="7 8">
    <name type="scientific">Sporothrix eucalyptigena</name>
    <dbReference type="NCBI Taxonomy" id="1812306"/>
    <lineage>
        <taxon>Eukaryota</taxon>
        <taxon>Fungi</taxon>
        <taxon>Dikarya</taxon>
        <taxon>Ascomycota</taxon>
        <taxon>Pezizomycotina</taxon>
        <taxon>Sordariomycetes</taxon>
        <taxon>Sordariomycetidae</taxon>
        <taxon>Ophiostomatales</taxon>
        <taxon>Ophiostomataceae</taxon>
        <taxon>Sporothrix</taxon>
    </lineage>
</organism>
<dbReference type="Proteomes" id="UP001642482">
    <property type="component" value="Unassembled WGS sequence"/>
</dbReference>
<proteinExistence type="inferred from homology"/>
<evidence type="ECO:0000256" key="4">
    <source>
        <dbReference type="ARBA" id="ARBA00022833"/>
    </source>
</evidence>
<comment type="similarity">
    <text evidence="2">Belongs to the zinc-containing alcohol dehydrogenase family.</text>
</comment>
<reference evidence="7 8" key="1">
    <citation type="submission" date="2024-01" db="EMBL/GenBank/DDBJ databases">
        <authorList>
            <person name="Allen C."/>
            <person name="Tagirdzhanova G."/>
        </authorList>
    </citation>
    <scope>NUCLEOTIDE SEQUENCE [LARGE SCALE GENOMIC DNA]</scope>
</reference>